<reference evidence="4 5" key="1">
    <citation type="journal article" date="2011" name="Int. J. Syst. Evol. Microbiol.">
        <title>Allobacillus halotolerans gen. nov., sp. nov. isolated from shrimp paste.</title>
        <authorList>
            <person name="Sheu S.Y."/>
            <person name="Arun A.B."/>
            <person name="Jiang S.R."/>
            <person name="Young C.C."/>
            <person name="Chen W.M."/>
        </authorList>
    </citation>
    <scope>NUCLEOTIDE SEQUENCE [LARGE SCALE GENOMIC DNA]</scope>
    <source>
        <strain evidence="4 5">LMG 24826</strain>
    </source>
</reference>
<protein>
    <submittedName>
        <fullName evidence="4">Primosomal protein DnaI</fullName>
    </submittedName>
</protein>
<keyword evidence="5" id="KW-1185">Reference proteome</keyword>
<dbReference type="Proteomes" id="UP000812672">
    <property type="component" value="Unassembled WGS sequence"/>
</dbReference>
<dbReference type="PANTHER" id="PTHR30050:SF8">
    <property type="entry name" value="PRIMOSOMAL PROTEIN DNAI"/>
    <property type="match status" value="1"/>
</dbReference>
<organism evidence="4 5">
    <name type="scientific">Allobacillus halotolerans</name>
    <dbReference type="NCBI Taxonomy" id="570278"/>
    <lineage>
        <taxon>Bacteria</taxon>
        <taxon>Bacillati</taxon>
        <taxon>Bacillota</taxon>
        <taxon>Bacilli</taxon>
        <taxon>Bacillales</taxon>
        <taxon>Bacillaceae</taxon>
        <taxon>Allobacillus</taxon>
    </lineage>
</organism>
<evidence type="ECO:0000313" key="4">
    <source>
        <dbReference type="EMBL" id="MBU6080187.1"/>
    </source>
</evidence>
<dbReference type="CDD" id="cd00009">
    <property type="entry name" value="AAA"/>
    <property type="match status" value="1"/>
</dbReference>
<dbReference type="NCBIfam" id="NF006505">
    <property type="entry name" value="PRK08939.1"/>
    <property type="match status" value="1"/>
</dbReference>
<evidence type="ECO:0000256" key="2">
    <source>
        <dbReference type="ARBA" id="ARBA00022840"/>
    </source>
</evidence>
<proteinExistence type="predicted"/>
<dbReference type="InterPro" id="IPR003593">
    <property type="entry name" value="AAA+_ATPase"/>
</dbReference>
<dbReference type="Pfam" id="PF07319">
    <property type="entry name" value="DnaI_N"/>
    <property type="match status" value="1"/>
</dbReference>
<name>A0ABS6GM43_9BACI</name>
<dbReference type="PANTHER" id="PTHR30050">
    <property type="entry name" value="CHROMOSOMAL REPLICATION INITIATOR PROTEIN DNAA"/>
    <property type="match status" value="1"/>
</dbReference>
<comment type="caution">
    <text evidence="4">The sequence shown here is derived from an EMBL/GenBank/DDBJ whole genome shotgun (WGS) entry which is preliminary data.</text>
</comment>
<dbReference type="EMBL" id="JAHLZF010000004">
    <property type="protein sequence ID" value="MBU6080187.1"/>
    <property type="molecule type" value="Genomic_DNA"/>
</dbReference>
<dbReference type="Pfam" id="PF03969">
    <property type="entry name" value="AFG1_ATPase"/>
    <property type="match status" value="1"/>
</dbReference>
<gene>
    <name evidence="4" type="primary">dnaI</name>
    <name evidence="4" type="ORF">KQ486_04095</name>
</gene>
<evidence type="ECO:0000256" key="1">
    <source>
        <dbReference type="ARBA" id="ARBA00022741"/>
    </source>
</evidence>
<keyword evidence="1" id="KW-0547">Nucleotide-binding</keyword>
<dbReference type="SMART" id="SM00382">
    <property type="entry name" value="AAA"/>
    <property type="match status" value="1"/>
</dbReference>
<sequence>MEPIQTALSQWLKGKENYQASMREMKSKILSSPEIQNFLAQHPQITNQQIEKQLIKLYEYDYQSKACENCPSLDGCVNVVQGYAPEILVENEKIKLIYHECPRKEKAIQQQKQRSMVKSLHMPREIHEASFDQVHLQDDGRVEAFKKVQKFYHESKSSLPSRGLYLYGQFGVGKTYMLAALANHLAEQKIDTYFIYMPELVREMKSSISDSTINEKIDRFKNATVLILDDIGAEFLSSWFRDEILGAILQYRMMERLPVFFTSNYTPEELETMLSQSGRGKMEQLKSARIMERIRQVSEPVEINGKNYRDFQN</sequence>
<evidence type="ECO:0000259" key="3">
    <source>
        <dbReference type="SMART" id="SM00382"/>
    </source>
</evidence>
<keyword evidence="2" id="KW-0067">ATP-binding</keyword>
<dbReference type="InterPro" id="IPR005654">
    <property type="entry name" value="ATPase_AFG1-like"/>
</dbReference>
<feature type="domain" description="AAA+ ATPase" evidence="3">
    <location>
        <begin position="160"/>
        <end position="289"/>
    </location>
</feature>
<dbReference type="InterPro" id="IPR009928">
    <property type="entry name" value="DnaI_N"/>
</dbReference>
<dbReference type="RefSeq" id="WP_216686859.1">
    <property type="nucleotide sequence ID" value="NZ_CAUPKR010000008.1"/>
</dbReference>
<accession>A0ABS6GM43</accession>
<evidence type="ECO:0000313" key="5">
    <source>
        <dbReference type="Proteomes" id="UP000812672"/>
    </source>
</evidence>